<feature type="domain" description="Tyr recombinase" evidence="5">
    <location>
        <begin position="234"/>
        <end position="446"/>
    </location>
</feature>
<dbReference type="InterPro" id="IPR013762">
    <property type="entry name" value="Integrase-like_cat_sf"/>
</dbReference>
<evidence type="ECO:0000256" key="2">
    <source>
        <dbReference type="ARBA" id="ARBA00023125"/>
    </source>
</evidence>
<dbReference type="Pfam" id="PF00589">
    <property type="entry name" value="Phage_integrase"/>
    <property type="match status" value="1"/>
</dbReference>
<evidence type="ECO:0000313" key="6">
    <source>
        <dbReference type="EMBL" id="VGO21122.1"/>
    </source>
</evidence>
<evidence type="ECO:0000256" key="3">
    <source>
        <dbReference type="ARBA" id="ARBA00023172"/>
    </source>
</evidence>
<dbReference type="PANTHER" id="PTHR30349:SF41">
    <property type="entry name" value="INTEGRASE_RECOMBINASE PROTEIN MJ0367-RELATED"/>
    <property type="match status" value="1"/>
</dbReference>
<proteinExistence type="inferred from homology"/>
<feature type="region of interest" description="Disordered" evidence="4">
    <location>
        <begin position="1"/>
        <end position="36"/>
    </location>
</feature>
<gene>
    <name evidence="6" type="ORF">SCARR_03192</name>
</gene>
<dbReference type="AlphaFoldDB" id="A0A6C2ULJ4"/>
<reference evidence="6 7" key="1">
    <citation type="submission" date="2019-04" db="EMBL/GenBank/DDBJ databases">
        <authorList>
            <person name="Van Vliet M D."/>
        </authorList>
    </citation>
    <scope>NUCLEOTIDE SEQUENCE [LARGE SCALE GENOMIC DNA]</scope>
    <source>
        <strain evidence="6 7">F21</strain>
    </source>
</reference>
<keyword evidence="3" id="KW-0233">DNA recombination</keyword>
<protein>
    <recommendedName>
        <fullName evidence="5">Tyr recombinase domain-containing protein</fullName>
    </recommendedName>
</protein>
<evidence type="ECO:0000313" key="7">
    <source>
        <dbReference type="Proteomes" id="UP000346198"/>
    </source>
</evidence>
<dbReference type="SUPFAM" id="SSF56349">
    <property type="entry name" value="DNA breaking-rejoining enzymes"/>
    <property type="match status" value="1"/>
</dbReference>
<dbReference type="Gene3D" id="1.10.443.10">
    <property type="entry name" value="Intergrase catalytic core"/>
    <property type="match status" value="1"/>
</dbReference>
<dbReference type="InterPro" id="IPR050090">
    <property type="entry name" value="Tyrosine_recombinase_XerCD"/>
</dbReference>
<dbReference type="CDD" id="cd00397">
    <property type="entry name" value="DNA_BRE_C"/>
    <property type="match status" value="1"/>
</dbReference>
<evidence type="ECO:0000259" key="5">
    <source>
        <dbReference type="PROSITE" id="PS51898"/>
    </source>
</evidence>
<evidence type="ECO:0000256" key="4">
    <source>
        <dbReference type="SAM" id="MobiDB-lite"/>
    </source>
</evidence>
<dbReference type="EMBL" id="CAAHFH010000002">
    <property type="protein sequence ID" value="VGO21122.1"/>
    <property type="molecule type" value="Genomic_DNA"/>
</dbReference>
<dbReference type="GO" id="GO:0015074">
    <property type="term" value="P:DNA integration"/>
    <property type="evidence" value="ECO:0007669"/>
    <property type="project" value="InterPro"/>
</dbReference>
<name>A0A6C2ULJ4_9BACT</name>
<comment type="similarity">
    <text evidence="1">Belongs to the 'phage' integrase family.</text>
</comment>
<dbReference type="Gene3D" id="1.10.150.130">
    <property type="match status" value="1"/>
</dbReference>
<organism evidence="6 7">
    <name type="scientific">Pontiella sulfatireligans</name>
    <dbReference type="NCBI Taxonomy" id="2750658"/>
    <lineage>
        <taxon>Bacteria</taxon>
        <taxon>Pseudomonadati</taxon>
        <taxon>Kiritimatiellota</taxon>
        <taxon>Kiritimatiellia</taxon>
        <taxon>Kiritimatiellales</taxon>
        <taxon>Pontiellaceae</taxon>
        <taxon>Pontiella</taxon>
    </lineage>
</organism>
<keyword evidence="7" id="KW-1185">Reference proteome</keyword>
<sequence>MSNEAKATKKKTRSARGTGRLYKRTPDGKEFPSDNKTPGVFWIQYTINGKRERHALTGKDGKPITDLRKAEAERKRLTAPMRAGKREEQLEAMTAALERATGKKEQAKDEAIPAIPLSEAWEVYKVSQKRKKQTRSKTKTKTKTGQDTLRYYSGYWNVFMEWLEVNEPDTHCLQDVTQTMAEAYADYLISSGLSANTYNKHTGFLELLFFVLGKQAGIKKNPFSEVGREELNTKSRRELTIAELKEILTKAEGDLQTLLTIGTFTGLRLGDCCTLSWGEVDLDRGLITRIPNKTAKKGKSVRLGIPPALFDILAMIPPIKRKGYILPRFAELYTYRNKDGRPTKQPNISNEIQKHFKACGIQVHKIGTGYIKAPDPTGKHEYIWKHTGKRAVVEVGFHSLRHTYVSLHAERGTPQAMIQGNVAHSSPAMTAHYTHVSEEAAVRTAQVLVLDDPKPAALTVPDWIAEKLEGMTAKNWKQIKGELLEVAR</sequence>
<dbReference type="InterPro" id="IPR010998">
    <property type="entry name" value="Integrase_recombinase_N"/>
</dbReference>
<dbReference type="InterPro" id="IPR011010">
    <property type="entry name" value="DNA_brk_join_enz"/>
</dbReference>
<dbReference type="PANTHER" id="PTHR30349">
    <property type="entry name" value="PHAGE INTEGRASE-RELATED"/>
    <property type="match status" value="1"/>
</dbReference>
<dbReference type="PROSITE" id="PS51898">
    <property type="entry name" value="TYR_RECOMBINASE"/>
    <property type="match status" value="1"/>
</dbReference>
<feature type="compositionally biased region" description="Basic and acidic residues" evidence="4">
    <location>
        <begin position="24"/>
        <end position="33"/>
    </location>
</feature>
<dbReference type="InterPro" id="IPR002104">
    <property type="entry name" value="Integrase_catalytic"/>
</dbReference>
<dbReference type="GO" id="GO:0003677">
    <property type="term" value="F:DNA binding"/>
    <property type="evidence" value="ECO:0007669"/>
    <property type="project" value="UniProtKB-KW"/>
</dbReference>
<dbReference type="GO" id="GO:0006310">
    <property type="term" value="P:DNA recombination"/>
    <property type="evidence" value="ECO:0007669"/>
    <property type="project" value="UniProtKB-KW"/>
</dbReference>
<keyword evidence="2" id="KW-0238">DNA-binding</keyword>
<accession>A0A6C2ULJ4</accession>
<evidence type="ECO:0000256" key="1">
    <source>
        <dbReference type="ARBA" id="ARBA00008857"/>
    </source>
</evidence>
<dbReference type="Proteomes" id="UP000346198">
    <property type="component" value="Unassembled WGS sequence"/>
</dbReference>